<name>A0A540W5X6_9ACTN</name>
<dbReference type="InterPro" id="IPR052345">
    <property type="entry name" value="Rad_response_metalloprotease"/>
</dbReference>
<organism evidence="2 3">
    <name type="scientific">Kitasatospora acidiphila</name>
    <dbReference type="NCBI Taxonomy" id="2567942"/>
    <lineage>
        <taxon>Bacteria</taxon>
        <taxon>Bacillati</taxon>
        <taxon>Actinomycetota</taxon>
        <taxon>Actinomycetes</taxon>
        <taxon>Kitasatosporales</taxon>
        <taxon>Streptomycetaceae</taxon>
        <taxon>Kitasatospora</taxon>
    </lineage>
</organism>
<accession>A0A540W5X6</accession>
<dbReference type="EMBL" id="VIGB01000003">
    <property type="protein sequence ID" value="TQF04400.1"/>
    <property type="molecule type" value="Genomic_DNA"/>
</dbReference>
<feature type="domain" description="IrrE N-terminal-like" evidence="1">
    <location>
        <begin position="63"/>
        <end position="166"/>
    </location>
</feature>
<keyword evidence="3" id="KW-1185">Reference proteome</keyword>
<protein>
    <submittedName>
        <fullName evidence="2">ImmA/IrrE family metallo-endopeptidase</fullName>
    </submittedName>
</protein>
<evidence type="ECO:0000313" key="3">
    <source>
        <dbReference type="Proteomes" id="UP000319103"/>
    </source>
</evidence>
<dbReference type="PANTHER" id="PTHR43236">
    <property type="entry name" value="ANTITOXIN HIGA1"/>
    <property type="match status" value="1"/>
</dbReference>
<dbReference type="PANTHER" id="PTHR43236:SF1">
    <property type="entry name" value="BLL7220 PROTEIN"/>
    <property type="match status" value="1"/>
</dbReference>
<evidence type="ECO:0000259" key="1">
    <source>
        <dbReference type="Pfam" id="PF06114"/>
    </source>
</evidence>
<dbReference type="InterPro" id="IPR010359">
    <property type="entry name" value="IrrE_HExxH"/>
</dbReference>
<sequence>MRRRFVEEAPQQAQAMLAAVERIHPGSLAALHEDPLTELSCWSDVQILMAPEDGEGRCSVAGSYIDRTDPPTLVVGTSRSYRRRGFTALHELGHHLQQTDPSLGQALFAWQDSEAFEDAACDAFAARVLIPDSEIPANVRLRGPSATDVVEMFHYSQASREACCVRAAEYLASGAVVLLDGDGTAIFSVSRSLIPPARGTDQSGNPLVERALRTGTTAQHDKAYVEYRSGKQSELLYGQAAWCDEEYLVAVFVPDNAPWLRYSVPRPGTGASLYDTPWVCETCGEAFEVSTAPCEQCGVAACPDGHCGCVSARMSKDRVCDRCFLVLAPSRFDGTSGTCRDCA</sequence>
<dbReference type="Pfam" id="PF06114">
    <property type="entry name" value="Peptidase_M78"/>
    <property type="match status" value="1"/>
</dbReference>
<proteinExistence type="predicted"/>
<gene>
    <name evidence="2" type="ORF">E6W39_21965</name>
</gene>
<dbReference type="AlphaFoldDB" id="A0A540W5X6"/>
<evidence type="ECO:0000313" key="2">
    <source>
        <dbReference type="EMBL" id="TQF04400.1"/>
    </source>
</evidence>
<dbReference type="Proteomes" id="UP000319103">
    <property type="component" value="Unassembled WGS sequence"/>
</dbReference>
<reference evidence="2 3" key="1">
    <citation type="submission" date="2019-06" db="EMBL/GenBank/DDBJ databases">
        <title>Description of Kitasatospora acidophila sp. nov. isolated from pine grove soil, and reclassification of Streptomyces novaecaesareae to Kitasatospora novaeceasareae comb. nov.</title>
        <authorList>
            <person name="Kim M.J."/>
        </authorList>
    </citation>
    <scope>NUCLEOTIDE SEQUENCE [LARGE SCALE GENOMIC DNA]</scope>
    <source>
        <strain evidence="2 3">MMS16-CNU292</strain>
    </source>
</reference>
<comment type="caution">
    <text evidence="2">The sequence shown here is derived from an EMBL/GenBank/DDBJ whole genome shotgun (WGS) entry which is preliminary data.</text>
</comment>
<dbReference type="Gene3D" id="1.10.10.2910">
    <property type="match status" value="1"/>
</dbReference>
<dbReference type="OrthoDB" id="3240543at2"/>